<name>A0A6J7G1K6_9ZZZZ</name>
<feature type="region of interest" description="Disordered" evidence="1">
    <location>
        <begin position="56"/>
        <end position="83"/>
    </location>
</feature>
<gene>
    <name evidence="2" type="ORF">UFOPK2683_01488</name>
    <name evidence="3" type="ORF">UFOPK3605_00522</name>
</gene>
<feature type="compositionally biased region" description="Basic and acidic residues" evidence="1">
    <location>
        <begin position="1"/>
        <end position="12"/>
    </location>
</feature>
<organism evidence="3">
    <name type="scientific">freshwater metagenome</name>
    <dbReference type="NCBI Taxonomy" id="449393"/>
    <lineage>
        <taxon>unclassified sequences</taxon>
        <taxon>metagenomes</taxon>
        <taxon>ecological metagenomes</taxon>
    </lineage>
</organism>
<evidence type="ECO:0000313" key="2">
    <source>
        <dbReference type="EMBL" id="CAB4734381.1"/>
    </source>
</evidence>
<reference evidence="3" key="1">
    <citation type="submission" date="2020-05" db="EMBL/GenBank/DDBJ databases">
        <authorList>
            <person name="Chiriac C."/>
            <person name="Salcher M."/>
            <person name="Ghai R."/>
            <person name="Kavagutti S V."/>
        </authorList>
    </citation>
    <scope>NUCLEOTIDE SEQUENCE</scope>
</reference>
<accession>A0A6J7G1K6</accession>
<feature type="region of interest" description="Disordered" evidence="1">
    <location>
        <begin position="1"/>
        <end position="21"/>
    </location>
</feature>
<dbReference type="AlphaFoldDB" id="A0A6J7G1K6"/>
<proteinExistence type="predicted"/>
<sequence>MLAGEAARKKADWGPAQRQAANSVNLTISADGPAETLALTERIFSCHASGSTAVANTHPRTVRPCSGTRTSDPTCACPPGIAR</sequence>
<dbReference type="EMBL" id="CAFBMM010000016">
    <property type="protein sequence ID" value="CAB4901767.1"/>
    <property type="molecule type" value="Genomic_DNA"/>
</dbReference>
<dbReference type="EMBL" id="CAEZYK010000117">
    <property type="protein sequence ID" value="CAB4734381.1"/>
    <property type="molecule type" value="Genomic_DNA"/>
</dbReference>
<evidence type="ECO:0000313" key="3">
    <source>
        <dbReference type="EMBL" id="CAB4901767.1"/>
    </source>
</evidence>
<evidence type="ECO:0000256" key="1">
    <source>
        <dbReference type="SAM" id="MobiDB-lite"/>
    </source>
</evidence>
<protein>
    <submittedName>
        <fullName evidence="3">Unannotated protein</fullName>
    </submittedName>
</protein>